<sequence length="262" mass="29416">MLDKLICNLLNKVLGTYIENLDGSNLKLSLWSGKAELNNLDIKQSALEELQLPIRPVYGHLDKLRLVIPWNNLFAGVWEAHVSGVMLLVAPNTSITYDKDKEEKLLHQAKMAMLEKIELAQAKAAAGAAANKATTPADDGYLEKLIAQVVRNIQVTITDVHVRYEDNISTPEHPFSFGVTLASLSVISTDKHYTQCLDTDRLVYKDPPRIRSSLAIADHPDVRRVVNNRVLIKMDPKKKKKVCHHHRKSLFSTELNPPEDSN</sequence>
<comment type="similarity">
    <text evidence="1">Belongs to the VPS13 family.</text>
</comment>
<evidence type="ECO:0000313" key="5">
    <source>
        <dbReference type="RefSeq" id="XP_018021459.1"/>
    </source>
</evidence>
<keyword evidence="4" id="KW-1185">Reference proteome</keyword>
<dbReference type="Proteomes" id="UP000694843">
    <property type="component" value="Unplaced"/>
</dbReference>
<dbReference type="AlphaFoldDB" id="A0A8B7P5P5"/>
<feature type="domain" description="Chorein N-terminal" evidence="3">
    <location>
        <begin position="1"/>
        <end position="197"/>
    </location>
</feature>
<dbReference type="OMA" id="EENTHAM"/>
<dbReference type="KEGG" id="hazt:108677703"/>
<gene>
    <name evidence="5" type="primary">LOC108677703</name>
</gene>
<evidence type="ECO:0000256" key="1">
    <source>
        <dbReference type="ARBA" id="ARBA00006545"/>
    </source>
</evidence>
<dbReference type="PANTHER" id="PTHR16166:SF93">
    <property type="entry name" value="INTERMEMBRANE LIPID TRANSFER PROTEIN VPS13"/>
    <property type="match status" value="1"/>
</dbReference>
<proteinExistence type="inferred from homology"/>
<evidence type="ECO:0000256" key="2">
    <source>
        <dbReference type="ARBA" id="ARBA00022448"/>
    </source>
</evidence>
<dbReference type="PANTHER" id="PTHR16166">
    <property type="entry name" value="VACUOLAR PROTEIN SORTING-ASSOCIATED PROTEIN VPS13"/>
    <property type="match status" value="1"/>
</dbReference>
<dbReference type="InterPro" id="IPR026854">
    <property type="entry name" value="VPS13_N"/>
</dbReference>
<name>A0A8B7P5P5_HYAAZ</name>
<dbReference type="RefSeq" id="XP_018021459.1">
    <property type="nucleotide sequence ID" value="XM_018165970.2"/>
</dbReference>
<evidence type="ECO:0000313" key="4">
    <source>
        <dbReference type="Proteomes" id="UP000694843"/>
    </source>
</evidence>
<protein>
    <submittedName>
        <fullName evidence="5">Vacuolar protein sorting-associated protein 13C</fullName>
    </submittedName>
</protein>
<dbReference type="InterPro" id="IPR026847">
    <property type="entry name" value="VPS13"/>
</dbReference>
<dbReference type="GeneID" id="108677703"/>
<organism evidence="4 5">
    <name type="scientific">Hyalella azteca</name>
    <name type="common">Amphipod</name>
    <dbReference type="NCBI Taxonomy" id="294128"/>
    <lineage>
        <taxon>Eukaryota</taxon>
        <taxon>Metazoa</taxon>
        <taxon>Ecdysozoa</taxon>
        <taxon>Arthropoda</taxon>
        <taxon>Crustacea</taxon>
        <taxon>Multicrustacea</taxon>
        <taxon>Malacostraca</taxon>
        <taxon>Eumalacostraca</taxon>
        <taxon>Peracarida</taxon>
        <taxon>Amphipoda</taxon>
        <taxon>Senticaudata</taxon>
        <taxon>Talitrida</taxon>
        <taxon>Talitroidea</taxon>
        <taxon>Hyalellidae</taxon>
        <taxon>Hyalella</taxon>
    </lineage>
</organism>
<dbReference type="Pfam" id="PF12624">
    <property type="entry name" value="VPS13_N"/>
    <property type="match status" value="1"/>
</dbReference>
<dbReference type="GO" id="GO:0045053">
    <property type="term" value="P:protein retention in Golgi apparatus"/>
    <property type="evidence" value="ECO:0007669"/>
    <property type="project" value="TreeGrafter"/>
</dbReference>
<dbReference type="OrthoDB" id="6380594at2759"/>
<accession>A0A8B7P5P5</accession>
<keyword evidence="2" id="KW-0813">Transport</keyword>
<evidence type="ECO:0000259" key="3">
    <source>
        <dbReference type="Pfam" id="PF12624"/>
    </source>
</evidence>
<reference evidence="5" key="1">
    <citation type="submission" date="2025-08" db="UniProtKB">
        <authorList>
            <consortium name="RefSeq"/>
        </authorList>
    </citation>
    <scope>IDENTIFICATION</scope>
    <source>
        <tissue evidence="5">Whole organism</tissue>
    </source>
</reference>
<dbReference type="GO" id="GO:0006623">
    <property type="term" value="P:protein targeting to vacuole"/>
    <property type="evidence" value="ECO:0007669"/>
    <property type="project" value="TreeGrafter"/>
</dbReference>